<organism evidence="1 2">
    <name type="scientific">Saccharolobus islandicus (strain M.14.25 / Kamchatka #1)</name>
    <name type="common">Sulfolobus islandicus</name>
    <dbReference type="NCBI Taxonomy" id="427317"/>
    <lineage>
        <taxon>Archaea</taxon>
        <taxon>Thermoproteota</taxon>
        <taxon>Thermoprotei</taxon>
        <taxon>Sulfolobales</taxon>
        <taxon>Sulfolobaceae</taxon>
        <taxon>Saccharolobus</taxon>
    </lineage>
</organism>
<dbReference type="AlphaFoldDB" id="C3MUZ2"/>
<evidence type="ECO:0000313" key="1">
    <source>
        <dbReference type="EMBL" id="ACP37355.1"/>
    </source>
</evidence>
<protein>
    <submittedName>
        <fullName evidence="1">Uncharacterized protein</fullName>
    </submittedName>
</protein>
<proteinExistence type="predicted"/>
<name>C3MUZ2_SACI4</name>
<dbReference type="HOGENOM" id="CLU_2420186_0_0_2"/>
<reference evidence="1 2" key="1">
    <citation type="journal article" date="2009" name="Proc. Natl. Acad. Sci. U.S.A.">
        <title>Biogeography of the Sulfolobus islandicus pan-genome.</title>
        <authorList>
            <person name="Reno M.L."/>
            <person name="Held N.L."/>
            <person name="Fields C.J."/>
            <person name="Burke P.V."/>
            <person name="Whitaker R.J."/>
        </authorList>
    </citation>
    <scope>NUCLEOTIDE SEQUENCE [LARGE SCALE GENOMIC DNA]</scope>
    <source>
        <strain evidence="2">M.14.25 / Kamchatka #1</strain>
    </source>
</reference>
<dbReference type="KEGG" id="sia:M1425_2806"/>
<dbReference type="Proteomes" id="UP000001350">
    <property type="component" value="Chromosome"/>
</dbReference>
<dbReference type="EMBL" id="CP001400">
    <property type="protein sequence ID" value="ACP37355.1"/>
    <property type="molecule type" value="Genomic_DNA"/>
</dbReference>
<dbReference type="RefSeq" id="WP_012710632.1">
    <property type="nucleotide sequence ID" value="NC_012588.1"/>
</dbReference>
<accession>C3MUZ2</accession>
<gene>
    <name evidence="1" type="ordered locus">M1425_2806</name>
</gene>
<sequence>MKRKDQLFVLLPKRYIKILPRRAEVFIIKKGGNSIFLGELQISKTSGGKRYILIPREFRKYFQEGETIDVFLKFVEWVKGAKVPFREGGDE</sequence>
<dbReference type="GeneID" id="7796535"/>
<evidence type="ECO:0000313" key="2">
    <source>
        <dbReference type="Proteomes" id="UP000001350"/>
    </source>
</evidence>